<feature type="non-terminal residue" evidence="5">
    <location>
        <position position="1"/>
    </location>
</feature>
<dbReference type="AlphaFoldDB" id="X1UUN6"/>
<evidence type="ECO:0000256" key="3">
    <source>
        <dbReference type="ARBA" id="ARBA00022729"/>
    </source>
</evidence>
<accession>X1UUN6</accession>
<evidence type="ECO:0000313" key="5">
    <source>
        <dbReference type="EMBL" id="GAJ21189.1"/>
    </source>
</evidence>
<dbReference type="GO" id="GO:0005509">
    <property type="term" value="F:calcium ion binding"/>
    <property type="evidence" value="ECO:0007669"/>
    <property type="project" value="InterPro"/>
</dbReference>
<keyword evidence="4" id="KW-0106">Calcium</keyword>
<dbReference type="Gene3D" id="4.10.1080.10">
    <property type="entry name" value="TSP type-3 repeat"/>
    <property type="match status" value="1"/>
</dbReference>
<reference evidence="5" key="1">
    <citation type="journal article" date="2014" name="Front. Microbiol.">
        <title>High frequency of phylogenetically diverse reductive dehalogenase-homologous genes in deep subseafloor sedimentary metagenomes.</title>
        <authorList>
            <person name="Kawai M."/>
            <person name="Futagami T."/>
            <person name="Toyoda A."/>
            <person name="Takaki Y."/>
            <person name="Nishi S."/>
            <person name="Hori S."/>
            <person name="Arai W."/>
            <person name="Tsubouchi T."/>
            <person name="Morono Y."/>
            <person name="Uchiyama I."/>
            <person name="Ito T."/>
            <person name="Fujiyama A."/>
            <person name="Inagaki F."/>
            <person name="Takami H."/>
        </authorList>
    </citation>
    <scope>NUCLEOTIDE SEQUENCE</scope>
    <source>
        <strain evidence="5">Expedition CK06-06</strain>
    </source>
</reference>
<evidence type="ECO:0000256" key="4">
    <source>
        <dbReference type="ARBA" id="ARBA00022837"/>
    </source>
</evidence>
<gene>
    <name evidence="5" type="ORF">S12H4_62742</name>
</gene>
<dbReference type="InterPro" id="IPR028974">
    <property type="entry name" value="TSP_type-3_rpt"/>
</dbReference>
<dbReference type="PROSITE" id="PS00018">
    <property type="entry name" value="EF_HAND_1"/>
    <property type="match status" value="1"/>
</dbReference>
<keyword evidence="3" id="KW-0732">Signal</keyword>
<feature type="non-terminal residue" evidence="5">
    <location>
        <position position="69"/>
    </location>
</feature>
<proteinExistence type="predicted"/>
<sequence length="69" mass="7671">DTDGDGLLDFYEFTNRTDPRLPDTDGDGLLDLEEIVVYESDPTNPDTDNDGLIDSVKINIGTYFDNPDT</sequence>
<protein>
    <recommendedName>
        <fullName evidence="6">EF-hand domain-containing protein</fullName>
    </recommendedName>
</protein>
<dbReference type="EMBL" id="BARW01042247">
    <property type="protein sequence ID" value="GAJ21189.1"/>
    <property type="molecule type" value="Genomic_DNA"/>
</dbReference>
<evidence type="ECO:0008006" key="6">
    <source>
        <dbReference type="Google" id="ProtNLM"/>
    </source>
</evidence>
<dbReference type="InterPro" id="IPR059100">
    <property type="entry name" value="TSP3_bac"/>
</dbReference>
<organism evidence="5">
    <name type="scientific">marine sediment metagenome</name>
    <dbReference type="NCBI Taxonomy" id="412755"/>
    <lineage>
        <taxon>unclassified sequences</taxon>
        <taxon>metagenomes</taxon>
        <taxon>ecological metagenomes</taxon>
    </lineage>
</organism>
<dbReference type="Pfam" id="PF18884">
    <property type="entry name" value="TSP3_bac"/>
    <property type="match status" value="3"/>
</dbReference>
<evidence type="ECO:0000256" key="1">
    <source>
        <dbReference type="ARBA" id="ARBA00004613"/>
    </source>
</evidence>
<keyword evidence="2" id="KW-0964">Secreted</keyword>
<dbReference type="InterPro" id="IPR018247">
    <property type="entry name" value="EF_Hand_1_Ca_BS"/>
</dbReference>
<name>X1UUN6_9ZZZZ</name>
<comment type="caution">
    <text evidence="5">The sequence shown here is derived from an EMBL/GenBank/DDBJ whole genome shotgun (WGS) entry which is preliminary data.</text>
</comment>
<dbReference type="SUPFAM" id="SSF103647">
    <property type="entry name" value="TSP type-3 repeat"/>
    <property type="match status" value="1"/>
</dbReference>
<evidence type="ECO:0000256" key="2">
    <source>
        <dbReference type="ARBA" id="ARBA00022525"/>
    </source>
</evidence>
<comment type="subcellular location">
    <subcellularLocation>
        <location evidence="1">Secreted</location>
    </subcellularLocation>
</comment>